<evidence type="ECO:0000313" key="2">
    <source>
        <dbReference type="EMBL" id="VDK81268.1"/>
    </source>
</evidence>
<dbReference type="EMBL" id="UYRU01043309">
    <property type="protein sequence ID" value="VDK81268.1"/>
    <property type="molecule type" value="Genomic_DNA"/>
</dbReference>
<name>A0A3P6UPY6_DIBLA</name>
<sequence length="67" mass="6671">MIVVMTGWDCTDEGGDGGGWQTVGNAVDDDDDDEGDGGDYSCRGDLDWGDGRGVAVVVVVGGGGGGF</sequence>
<proteinExistence type="predicted"/>
<evidence type="ECO:0000313" key="3">
    <source>
        <dbReference type="Proteomes" id="UP000281553"/>
    </source>
</evidence>
<organism evidence="2 3">
    <name type="scientific">Dibothriocephalus latus</name>
    <name type="common">Fish tapeworm</name>
    <name type="synonym">Diphyllobothrium latum</name>
    <dbReference type="NCBI Taxonomy" id="60516"/>
    <lineage>
        <taxon>Eukaryota</taxon>
        <taxon>Metazoa</taxon>
        <taxon>Spiralia</taxon>
        <taxon>Lophotrochozoa</taxon>
        <taxon>Platyhelminthes</taxon>
        <taxon>Cestoda</taxon>
        <taxon>Eucestoda</taxon>
        <taxon>Diphyllobothriidea</taxon>
        <taxon>Diphyllobothriidae</taxon>
        <taxon>Dibothriocephalus</taxon>
    </lineage>
</organism>
<feature type="region of interest" description="Disordered" evidence="1">
    <location>
        <begin position="11"/>
        <end position="43"/>
    </location>
</feature>
<evidence type="ECO:0000256" key="1">
    <source>
        <dbReference type="SAM" id="MobiDB-lite"/>
    </source>
</evidence>
<keyword evidence="3" id="KW-1185">Reference proteome</keyword>
<accession>A0A3P6UPY6</accession>
<gene>
    <name evidence="2" type="ORF">DILT_LOCUS3207</name>
</gene>
<dbReference type="AlphaFoldDB" id="A0A3P6UPY6"/>
<dbReference type="Proteomes" id="UP000281553">
    <property type="component" value="Unassembled WGS sequence"/>
</dbReference>
<protein>
    <submittedName>
        <fullName evidence="2">Uncharacterized protein</fullName>
    </submittedName>
</protein>
<feature type="compositionally biased region" description="Acidic residues" evidence="1">
    <location>
        <begin position="27"/>
        <end position="37"/>
    </location>
</feature>
<reference evidence="2 3" key="1">
    <citation type="submission" date="2018-11" db="EMBL/GenBank/DDBJ databases">
        <authorList>
            <consortium name="Pathogen Informatics"/>
        </authorList>
    </citation>
    <scope>NUCLEOTIDE SEQUENCE [LARGE SCALE GENOMIC DNA]</scope>
</reference>